<evidence type="ECO:0000313" key="3">
    <source>
        <dbReference type="Proteomes" id="UP001283109"/>
    </source>
</evidence>
<dbReference type="Gene3D" id="3.40.710.10">
    <property type="entry name" value="DD-peptidase/beta-lactamase superfamily"/>
    <property type="match status" value="1"/>
</dbReference>
<dbReference type="Pfam" id="PF00144">
    <property type="entry name" value="Beta-lactamase"/>
    <property type="match status" value="1"/>
</dbReference>
<dbReference type="InterPro" id="IPR001466">
    <property type="entry name" value="Beta-lactam-related"/>
</dbReference>
<dbReference type="EC" id="3.1.1.103" evidence="2"/>
<reference evidence="2 3" key="1">
    <citation type="submission" date="2023-11" db="EMBL/GenBank/DDBJ databases">
        <title>Draft genome sequence of Microbacterium arthrosphaerae JCM 30492.</title>
        <authorList>
            <person name="Zhang G."/>
            <person name="Ding Y."/>
        </authorList>
    </citation>
    <scope>NUCLEOTIDE SEQUENCE [LARGE SCALE GENOMIC DNA]</scope>
    <source>
        <strain evidence="2 3">JCM 30492</strain>
    </source>
</reference>
<sequence length="378" mass="41112">MSDVDTDLPTGRAVDPDRLTERMTRAVAAADRARARRGLPPLQALVRAPGFEFSSGDRGRPFHAASVGKALTATRAFQLAEAGRLDLDAPVTDVLPQDDWRGLFVRDGRDRAAEVTTRHLLAHTSGAADYFEGRVLSGPTFGELLVQEPERRWTPAELLAFSRDHQRPVAEPGRRFSYSDTGYVLLGRVIENAGGAGLGMQLHEGIFAPTGMADSCLLFHTLPGGAASTSAAPAADLGIAPLWIGRDELSRAGSLSCDWGGGGVVTTLDDLDRFWSAWSAGDLIGEESRRRMGDIHSTFRPGIRYGQGLMRLHYEGFSPFLRGLPRPVGHLGVTGAHAFTAPELGIRIVLNFHSTREMLRSFRVHIQLMQLLTRALRS</sequence>
<dbReference type="PANTHER" id="PTHR46825">
    <property type="entry name" value="D-ALANYL-D-ALANINE-CARBOXYPEPTIDASE/ENDOPEPTIDASE AMPH"/>
    <property type="match status" value="1"/>
</dbReference>
<comment type="caution">
    <text evidence="2">The sequence shown here is derived from an EMBL/GenBank/DDBJ whole genome shotgun (WGS) entry which is preliminary data.</text>
</comment>
<dbReference type="InterPro" id="IPR050491">
    <property type="entry name" value="AmpC-like"/>
</dbReference>
<gene>
    <name evidence="2" type="ORF">R8Z58_01020</name>
</gene>
<dbReference type="SUPFAM" id="SSF56601">
    <property type="entry name" value="beta-lactamase/transpeptidase-like"/>
    <property type="match status" value="1"/>
</dbReference>
<proteinExistence type="predicted"/>
<dbReference type="InterPro" id="IPR012338">
    <property type="entry name" value="Beta-lactam/transpept-like"/>
</dbReference>
<protein>
    <submittedName>
        <fullName evidence="2">Serine hydrolase domain-containing protein</fullName>
        <ecNumber evidence="2">3.1.1.103</ecNumber>
    </submittedName>
</protein>
<accession>A0ABU4GY68</accession>
<dbReference type="RefSeq" id="WP_318351899.1">
    <property type="nucleotide sequence ID" value="NZ_JAWQEV010000001.1"/>
</dbReference>
<evidence type="ECO:0000259" key="1">
    <source>
        <dbReference type="Pfam" id="PF00144"/>
    </source>
</evidence>
<keyword evidence="2" id="KW-0378">Hydrolase</keyword>
<dbReference type="EMBL" id="JAWQEV010000001">
    <property type="protein sequence ID" value="MDW4571355.1"/>
    <property type="molecule type" value="Genomic_DNA"/>
</dbReference>
<name>A0ABU4GY68_9MICO</name>
<dbReference type="GO" id="GO:0016787">
    <property type="term" value="F:hydrolase activity"/>
    <property type="evidence" value="ECO:0007669"/>
    <property type="project" value="UniProtKB-KW"/>
</dbReference>
<dbReference type="Proteomes" id="UP001283109">
    <property type="component" value="Unassembled WGS sequence"/>
</dbReference>
<evidence type="ECO:0000313" key="2">
    <source>
        <dbReference type="EMBL" id="MDW4571355.1"/>
    </source>
</evidence>
<organism evidence="2 3">
    <name type="scientific">Microbacterium arthrosphaerae</name>
    <dbReference type="NCBI Taxonomy" id="792652"/>
    <lineage>
        <taxon>Bacteria</taxon>
        <taxon>Bacillati</taxon>
        <taxon>Actinomycetota</taxon>
        <taxon>Actinomycetes</taxon>
        <taxon>Micrococcales</taxon>
        <taxon>Microbacteriaceae</taxon>
        <taxon>Microbacterium</taxon>
    </lineage>
</organism>
<keyword evidence="3" id="KW-1185">Reference proteome</keyword>
<feature type="domain" description="Beta-lactamase-related" evidence="1">
    <location>
        <begin position="61"/>
        <end position="356"/>
    </location>
</feature>
<dbReference type="PANTHER" id="PTHR46825:SF9">
    <property type="entry name" value="BETA-LACTAMASE-RELATED DOMAIN-CONTAINING PROTEIN"/>
    <property type="match status" value="1"/>
</dbReference>